<sequence length="342" mass="36022">MRKLAPIILFVGLLHSAPGAALDVWVSHQVNFTSAPGAARYDPVRSVIYVSIPGAKQIAVVDLHTYAVSKTIDTPGDMPRGLDLSADSETLYAALSQSGSVLVYKTQGETFSSVGIGTQLGSTYTWDIAETSPGVVFASAGEGDGGLSYIARLDLNTMTATRVANNQIIRASPIFGKDPTGNALYIGEGFFPNSLYKLDITQDLAPISMTAPFDSLVNIDISIAVSPDGQKLVLGGGEVVRASELTEDGYVGPGVAVYSKDGASIASAYGNAPLAIHRFDTARLDEMEIVPTSCNFENYLSPPEIPTAIVNLEPAGGWVVIAPNMVCITQRVPDEIFGGAFE</sequence>
<evidence type="ECO:0000313" key="2">
    <source>
        <dbReference type="EMBL" id="QBB70137.1"/>
    </source>
</evidence>
<dbReference type="InterPro" id="IPR015943">
    <property type="entry name" value="WD40/YVTN_repeat-like_dom_sf"/>
</dbReference>
<proteinExistence type="predicted"/>
<dbReference type="Proteomes" id="UP000291562">
    <property type="component" value="Chromosome"/>
</dbReference>
<protein>
    <recommendedName>
        <fullName evidence="4">YncE family protein</fullName>
    </recommendedName>
</protein>
<evidence type="ECO:0008006" key="4">
    <source>
        <dbReference type="Google" id="ProtNLM"/>
    </source>
</evidence>
<accession>A0A411HIB1</accession>
<dbReference type="SUPFAM" id="SSF50969">
    <property type="entry name" value="YVTN repeat-like/Quinoprotein amine dehydrogenase"/>
    <property type="match status" value="1"/>
</dbReference>
<dbReference type="EMBL" id="CP035704">
    <property type="protein sequence ID" value="QBB70137.1"/>
    <property type="molecule type" value="Genomic_DNA"/>
</dbReference>
<dbReference type="RefSeq" id="WP_129832396.1">
    <property type="nucleotide sequence ID" value="NZ_CP035704.1"/>
</dbReference>
<dbReference type="Gene3D" id="2.130.10.10">
    <property type="entry name" value="YVTN repeat-like/Quinoprotein amine dehydrogenase"/>
    <property type="match status" value="1"/>
</dbReference>
<dbReference type="OrthoDB" id="145213at2"/>
<name>A0A411HIB1_9GAMM</name>
<evidence type="ECO:0000313" key="3">
    <source>
        <dbReference type="Proteomes" id="UP000291562"/>
    </source>
</evidence>
<keyword evidence="1" id="KW-0732">Signal</keyword>
<dbReference type="KEGG" id="xbc:ELE36_07025"/>
<dbReference type="InterPro" id="IPR011044">
    <property type="entry name" value="Quino_amine_DH_bsu"/>
</dbReference>
<dbReference type="AlphaFoldDB" id="A0A411HIB1"/>
<organism evidence="2 3">
    <name type="scientific">Pseudolysobacter antarcticus</name>
    <dbReference type="NCBI Taxonomy" id="2511995"/>
    <lineage>
        <taxon>Bacteria</taxon>
        <taxon>Pseudomonadati</taxon>
        <taxon>Pseudomonadota</taxon>
        <taxon>Gammaproteobacteria</taxon>
        <taxon>Lysobacterales</taxon>
        <taxon>Rhodanobacteraceae</taxon>
        <taxon>Pseudolysobacter</taxon>
    </lineage>
</organism>
<keyword evidence="3" id="KW-1185">Reference proteome</keyword>
<feature type="chain" id="PRO_5019142950" description="YncE family protein" evidence="1">
    <location>
        <begin position="22"/>
        <end position="342"/>
    </location>
</feature>
<feature type="signal peptide" evidence="1">
    <location>
        <begin position="1"/>
        <end position="21"/>
    </location>
</feature>
<reference evidence="2 3" key="1">
    <citation type="submission" date="2019-01" db="EMBL/GenBank/DDBJ databases">
        <title>Pseudolysobacter antarctica gen. nov., sp. nov., isolated from Fildes Peninsula, Antarctica.</title>
        <authorList>
            <person name="Wei Z."/>
            <person name="Peng F."/>
        </authorList>
    </citation>
    <scope>NUCLEOTIDE SEQUENCE [LARGE SCALE GENOMIC DNA]</scope>
    <source>
        <strain evidence="2 3">AQ6-296</strain>
    </source>
</reference>
<evidence type="ECO:0000256" key="1">
    <source>
        <dbReference type="SAM" id="SignalP"/>
    </source>
</evidence>
<gene>
    <name evidence="2" type="ORF">ELE36_07025</name>
</gene>